<reference evidence="1 2" key="1">
    <citation type="submission" date="2018-02" db="EMBL/GenBank/DDBJ databases">
        <title>Corynebacterium alimpuense sp. nov., a marine obligate actinomycete isolated from sediments of Valparaiso bay, Chile.</title>
        <authorList>
            <person name="Claverias F."/>
            <person name="Gonzales-Siles L."/>
            <person name="Salva-Serra F."/>
            <person name="Inganaes E."/>
            <person name="Molin K."/>
            <person name="Cumsille A."/>
            <person name="Undabarrena A."/>
            <person name="Couve E."/>
            <person name="Moore E.R.B."/>
            <person name="Gomila M."/>
            <person name="Camara B."/>
        </authorList>
    </citation>
    <scope>NUCLEOTIDE SEQUENCE [LARGE SCALE GENOMIC DNA]</scope>
    <source>
        <strain evidence="1 2">CCUG 69366</strain>
    </source>
</reference>
<dbReference type="AlphaFoldDB" id="A0A3M8K6V8"/>
<dbReference type="EMBL" id="PTJO01000005">
    <property type="protein sequence ID" value="RNE48495.1"/>
    <property type="molecule type" value="Genomic_DNA"/>
</dbReference>
<keyword evidence="2" id="KW-1185">Reference proteome</keyword>
<name>A0A3M8K6V8_9CORY</name>
<dbReference type="Proteomes" id="UP000266975">
    <property type="component" value="Unassembled WGS sequence"/>
</dbReference>
<sequence length="68" mass="7700">MFWITKLTTRIEQLEAQTKFQGKIINEMAQQLGVHIDPVALDPMRQLDAEELELVRLGKNDPGGQTPP</sequence>
<gene>
    <name evidence="1" type="ORF">C5L39_08330</name>
</gene>
<evidence type="ECO:0000313" key="2">
    <source>
        <dbReference type="Proteomes" id="UP000266975"/>
    </source>
</evidence>
<comment type="caution">
    <text evidence="1">The sequence shown here is derived from an EMBL/GenBank/DDBJ whole genome shotgun (WGS) entry which is preliminary data.</text>
</comment>
<protein>
    <submittedName>
        <fullName evidence="1">Uncharacterized protein</fullName>
    </submittedName>
</protein>
<proteinExistence type="predicted"/>
<evidence type="ECO:0000313" key="1">
    <source>
        <dbReference type="EMBL" id="RNE48495.1"/>
    </source>
</evidence>
<accession>A0A3M8K6V8</accession>
<organism evidence="1 2">
    <name type="scientific">Corynebacterium alimapuense</name>
    <dbReference type="NCBI Taxonomy" id="1576874"/>
    <lineage>
        <taxon>Bacteria</taxon>
        <taxon>Bacillati</taxon>
        <taxon>Actinomycetota</taxon>
        <taxon>Actinomycetes</taxon>
        <taxon>Mycobacteriales</taxon>
        <taxon>Corynebacteriaceae</taxon>
        <taxon>Corynebacterium</taxon>
    </lineage>
</organism>